<gene>
    <name evidence="2" type="ORF">RM764_19330</name>
</gene>
<sequence length="302" mass="32318">MTTSNAGQDPSDPAGWHLTDDLTHFLTQAGPFLHSRPALHTLTLTLVETLRICGPHAYGPEAPVLGMLERGDEICATLFRAPPHRLNLTSPTPEEADTLAAHMAGLGHQLPGVYADHSTAEAFAAAWHRRTGALPTLHERQCLYRLDTLTPPQQLPEGRARVASEQDRTEVARLYADFAAAIGEPPSRDPQEWADTRIASGGITLWEAPDGTPVAMVGVNPMVAGQIRLATVYTPNHFRGCGYAGAAMTEVTRAALAAGPQEVLLFTNLANPTSNGLVQRIGYRPVANFALLDFSPATAGAR</sequence>
<keyword evidence="3" id="KW-1185">Reference proteome</keyword>
<dbReference type="Gene3D" id="3.40.630.30">
    <property type="match status" value="1"/>
</dbReference>
<dbReference type="EMBL" id="JAVREY010000021">
    <property type="protein sequence ID" value="MDT0465134.1"/>
    <property type="molecule type" value="Genomic_DNA"/>
</dbReference>
<dbReference type="Proteomes" id="UP001183809">
    <property type="component" value="Unassembled WGS sequence"/>
</dbReference>
<feature type="domain" description="N-acetyltransferase" evidence="1">
    <location>
        <begin position="158"/>
        <end position="302"/>
    </location>
</feature>
<proteinExistence type="predicted"/>
<dbReference type="SUPFAM" id="SSF55729">
    <property type="entry name" value="Acyl-CoA N-acyltransferases (Nat)"/>
    <property type="match status" value="1"/>
</dbReference>
<protein>
    <submittedName>
        <fullName evidence="2">GNAT family N-acetyltransferase</fullName>
    </submittedName>
</protein>
<organism evidence="2 3">
    <name type="scientific">Streptomyces gibsoniae</name>
    <dbReference type="NCBI Taxonomy" id="3075529"/>
    <lineage>
        <taxon>Bacteria</taxon>
        <taxon>Bacillati</taxon>
        <taxon>Actinomycetota</taxon>
        <taxon>Actinomycetes</taxon>
        <taxon>Kitasatosporales</taxon>
        <taxon>Streptomycetaceae</taxon>
        <taxon>Streptomyces</taxon>
    </lineage>
</organism>
<accession>A0ABU2TVZ6</accession>
<dbReference type="InterPro" id="IPR016181">
    <property type="entry name" value="Acyl_CoA_acyltransferase"/>
</dbReference>
<evidence type="ECO:0000313" key="3">
    <source>
        <dbReference type="Proteomes" id="UP001183809"/>
    </source>
</evidence>
<reference evidence="3" key="1">
    <citation type="submission" date="2023-07" db="EMBL/GenBank/DDBJ databases">
        <title>30 novel species of actinomycetes from the DSMZ collection.</title>
        <authorList>
            <person name="Nouioui I."/>
        </authorList>
    </citation>
    <scope>NUCLEOTIDE SEQUENCE [LARGE SCALE GENOMIC DNA]</scope>
    <source>
        <strain evidence="3">DSM 41699</strain>
    </source>
</reference>
<comment type="caution">
    <text evidence="2">The sequence shown here is derived from an EMBL/GenBank/DDBJ whole genome shotgun (WGS) entry which is preliminary data.</text>
</comment>
<dbReference type="RefSeq" id="WP_311696626.1">
    <property type="nucleotide sequence ID" value="NZ_JAVREY010000021.1"/>
</dbReference>
<evidence type="ECO:0000259" key="1">
    <source>
        <dbReference type="PROSITE" id="PS51186"/>
    </source>
</evidence>
<dbReference type="Pfam" id="PF00583">
    <property type="entry name" value="Acetyltransf_1"/>
    <property type="match status" value="1"/>
</dbReference>
<name>A0ABU2TVZ6_9ACTN</name>
<evidence type="ECO:0000313" key="2">
    <source>
        <dbReference type="EMBL" id="MDT0465134.1"/>
    </source>
</evidence>
<dbReference type="PROSITE" id="PS51186">
    <property type="entry name" value="GNAT"/>
    <property type="match status" value="1"/>
</dbReference>
<dbReference type="InterPro" id="IPR000182">
    <property type="entry name" value="GNAT_dom"/>
</dbReference>